<dbReference type="STRING" id="1173061.A0A0J9X2X8"/>
<gene>
    <name evidence="3" type="ORF">BN980_GECA02s00032g</name>
</gene>
<dbReference type="PROSITE" id="PS50003">
    <property type="entry name" value="PH_DOMAIN"/>
    <property type="match status" value="1"/>
</dbReference>
<dbReference type="Proteomes" id="UP000242525">
    <property type="component" value="Unassembled WGS sequence"/>
</dbReference>
<dbReference type="Gene3D" id="2.30.29.30">
    <property type="entry name" value="Pleckstrin-homology domain (PH domain)/Phosphotyrosine-binding domain (PTB)"/>
    <property type="match status" value="1"/>
</dbReference>
<feature type="region of interest" description="Disordered" evidence="1">
    <location>
        <begin position="278"/>
        <end position="391"/>
    </location>
</feature>
<evidence type="ECO:0000313" key="3">
    <source>
        <dbReference type="EMBL" id="CDO51745.1"/>
    </source>
</evidence>
<dbReference type="SUPFAM" id="SSF50729">
    <property type="entry name" value="PH domain-like"/>
    <property type="match status" value="1"/>
</dbReference>
<accession>A0A0J9X2X8</accession>
<dbReference type="OrthoDB" id="5865767at2759"/>
<feature type="compositionally biased region" description="Basic and acidic residues" evidence="1">
    <location>
        <begin position="288"/>
        <end position="297"/>
    </location>
</feature>
<comment type="caution">
    <text evidence="3">The sequence shown here is derived from an EMBL/GenBank/DDBJ whole genome shotgun (WGS) entry which is preliminary data.</text>
</comment>
<keyword evidence="4" id="KW-1185">Reference proteome</keyword>
<feature type="compositionally biased region" description="Basic residues" evidence="1">
    <location>
        <begin position="278"/>
        <end position="287"/>
    </location>
</feature>
<dbReference type="PANTHER" id="PTHR37283:SF1">
    <property type="entry name" value="PH DOMAIN-CONTAINING PROTEIN YHR131C"/>
    <property type="match status" value="1"/>
</dbReference>
<protein>
    <recommendedName>
        <fullName evidence="2">PH domain-containing protein</fullName>
    </recommendedName>
</protein>
<organism evidence="3 4">
    <name type="scientific">Geotrichum candidum</name>
    <name type="common">Oospora lactis</name>
    <name type="synonym">Dipodascus geotrichum</name>
    <dbReference type="NCBI Taxonomy" id="1173061"/>
    <lineage>
        <taxon>Eukaryota</taxon>
        <taxon>Fungi</taxon>
        <taxon>Dikarya</taxon>
        <taxon>Ascomycota</taxon>
        <taxon>Saccharomycotina</taxon>
        <taxon>Dipodascomycetes</taxon>
        <taxon>Dipodascales</taxon>
        <taxon>Dipodascaceae</taxon>
        <taxon>Geotrichum</taxon>
    </lineage>
</organism>
<proteinExistence type="predicted"/>
<name>A0A0J9X2X8_GEOCN</name>
<dbReference type="InterPro" id="IPR001849">
    <property type="entry name" value="PH_domain"/>
</dbReference>
<sequence>MALFNRGRSHSTTAPLFSDRSHQGQRPAYALHNAVSAPNLVQEHSPAAQCIREAEYLRKHPHLLATLYSALSENSLHPPDYATLAPVMPRYAIYPRLEEGREELPGYSPAVYREGLMCRKLELNTPYMSSGQRSWQLVYVQLNNTQLNIYAVSQASQANASHNNSASNNRRKLNSLAGYEDIAAVTSSRGNPHSLPGTLVGPLRIDSLLRSYTLQYAEAGVATDYSKRPNVVRMRAEGEQFLLENSSQEDLIAWTNTLQTGIDVALPVEERALPRCRMIPRRRRRSDRNRITTRDDSTNPTQSTSSYLSRLVQRIRARRDESKNKSASAAATPLVPASRAGSSPALHTIERRSTPDSDNASDHASISADDNEHDAPNDPANETPEEEEDEIYAAGEESDDADDLADLIDHYTDTASSSSLEDDDDYLSAEDKVWEPEHTEQSKKSFLKYAYRCLYPLPATSTWVDKKVVHRGHKYIVTKDALQRINATPLVY</sequence>
<dbReference type="InterPro" id="IPR041681">
    <property type="entry name" value="PH_9"/>
</dbReference>
<evidence type="ECO:0000313" key="4">
    <source>
        <dbReference type="Proteomes" id="UP000242525"/>
    </source>
</evidence>
<feature type="region of interest" description="Disordered" evidence="1">
    <location>
        <begin position="1"/>
        <end position="23"/>
    </location>
</feature>
<dbReference type="InterPro" id="IPR011993">
    <property type="entry name" value="PH-like_dom_sf"/>
</dbReference>
<dbReference type="AlphaFoldDB" id="A0A0J9X2X8"/>
<dbReference type="EMBL" id="CCBN010000002">
    <property type="protein sequence ID" value="CDO51745.1"/>
    <property type="molecule type" value="Genomic_DNA"/>
</dbReference>
<reference evidence="3" key="1">
    <citation type="submission" date="2014-03" db="EMBL/GenBank/DDBJ databases">
        <authorList>
            <person name="Casaregola S."/>
        </authorList>
    </citation>
    <scope>NUCLEOTIDE SEQUENCE [LARGE SCALE GENOMIC DNA]</scope>
    <source>
        <strain evidence="3">CLIB 918</strain>
    </source>
</reference>
<feature type="domain" description="PH" evidence="2">
    <location>
        <begin position="110"/>
        <end position="263"/>
    </location>
</feature>
<dbReference type="PANTHER" id="PTHR37283">
    <property type="entry name" value="PH DOMAIN-CONTAINING PROTEIN YHR131C"/>
    <property type="match status" value="1"/>
</dbReference>
<evidence type="ECO:0000256" key="1">
    <source>
        <dbReference type="SAM" id="MobiDB-lite"/>
    </source>
</evidence>
<evidence type="ECO:0000259" key="2">
    <source>
        <dbReference type="PROSITE" id="PS50003"/>
    </source>
</evidence>
<dbReference type="Pfam" id="PF15410">
    <property type="entry name" value="PH_9"/>
    <property type="match status" value="1"/>
</dbReference>